<organism evidence="8 9">
    <name type="scientific">Phocicoccus pinnipedialis</name>
    <dbReference type="NCBI Taxonomy" id="110845"/>
    <lineage>
        <taxon>Bacteria</taxon>
        <taxon>Bacillati</taxon>
        <taxon>Bacillota</taxon>
        <taxon>Bacilli</taxon>
        <taxon>Bacillales</taxon>
        <taxon>Salinicoccaceae</taxon>
        <taxon>Phocicoccus</taxon>
    </lineage>
</organism>
<dbReference type="PANTHER" id="PTHR33602">
    <property type="entry name" value="REGULATORY PROTEIN RECX FAMILY PROTEIN"/>
    <property type="match status" value="1"/>
</dbReference>
<evidence type="ECO:0000259" key="7">
    <source>
        <dbReference type="Pfam" id="PF21982"/>
    </source>
</evidence>
<keyword evidence="9" id="KW-1185">Reference proteome</keyword>
<evidence type="ECO:0000313" key="9">
    <source>
        <dbReference type="Proteomes" id="UP000588186"/>
    </source>
</evidence>
<sequence>MKVTKLVALKNNFFRVEFDNGEYLRVHEEGLIKHVLYNGKELTDEDFEQIKSTLDFDRAYIKAIHYISFKLRSEYEIYTYLSEDFSEEVILRTIERLVNENYINDSIYAEALKNTMLNTTDKGPLLFKRELEKKRVPKSIIDDAVEAFKESIEPDRLIKIRDKELKKYKGSKNLFKKKLTERLMTKGYTLDFMSIIPSDVEFDDVEFFEKDFEKYYNRHARKYRGFDLKNRVIRSLLGRGYSYSQIEERIGSIEDDFIWSDDES</sequence>
<dbReference type="AlphaFoldDB" id="A0A6V7RMJ1"/>
<evidence type="ECO:0000256" key="4">
    <source>
        <dbReference type="ARBA" id="ARBA00022490"/>
    </source>
</evidence>
<dbReference type="RefSeq" id="WP_186078378.1">
    <property type="nucleotide sequence ID" value="NZ_CAJEWB010000013.1"/>
</dbReference>
<keyword evidence="4 5" id="KW-0963">Cytoplasm</keyword>
<dbReference type="PANTHER" id="PTHR33602:SF1">
    <property type="entry name" value="REGULATORY PROTEIN RECX FAMILY PROTEIN"/>
    <property type="match status" value="1"/>
</dbReference>
<protein>
    <recommendedName>
        <fullName evidence="3 5">Regulatory protein RecX</fullName>
    </recommendedName>
</protein>
<feature type="domain" description="RecX first three-helical" evidence="7">
    <location>
        <begin position="59"/>
        <end position="97"/>
    </location>
</feature>
<comment type="subcellular location">
    <subcellularLocation>
        <location evidence="1 5">Cytoplasm</location>
    </subcellularLocation>
</comment>
<evidence type="ECO:0000313" key="8">
    <source>
        <dbReference type="EMBL" id="CAD2079508.1"/>
    </source>
</evidence>
<dbReference type="InterPro" id="IPR036388">
    <property type="entry name" value="WH-like_DNA-bd_sf"/>
</dbReference>
<evidence type="ECO:0000256" key="1">
    <source>
        <dbReference type="ARBA" id="ARBA00004496"/>
    </source>
</evidence>
<dbReference type="InterPro" id="IPR053926">
    <property type="entry name" value="RecX_HTH_1st"/>
</dbReference>
<dbReference type="GO" id="GO:0006282">
    <property type="term" value="P:regulation of DNA repair"/>
    <property type="evidence" value="ECO:0007669"/>
    <property type="project" value="UniProtKB-UniRule"/>
</dbReference>
<evidence type="ECO:0000256" key="3">
    <source>
        <dbReference type="ARBA" id="ARBA00018111"/>
    </source>
</evidence>
<reference evidence="8 9" key="1">
    <citation type="submission" date="2020-07" db="EMBL/GenBank/DDBJ databases">
        <authorList>
            <person name="Criscuolo A."/>
        </authorList>
    </citation>
    <scope>NUCLEOTIDE SEQUENCE [LARGE SCALE GENOMIC DNA]</scope>
    <source>
        <strain evidence="8">CIP107946</strain>
    </source>
</reference>
<dbReference type="Proteomes" id="UP000588186">
    <property type="component" value="Unassembled WGS sequence"/>
</dbReference>
<proteinExistence type="inferred from homology"/>
<evidence type="ECO:0000256" key="2">
    <source>
        <dbReference type="ARBA" id="ARBA00009695"/>
    </source>
</evidence>
<feature type="domain" description="RecX second three-helical" evidence="6">
    <location>
        <begin position="104"/>
        <end position="144"/>
    </location>
</feature>
<dbReference type="EMBL" id="CAJEWB010000013">
    <property type="protein sequence ID" value="CAD2079508.1"/>
    <property type="molecule type" value="Genomic_DNA"/>
</dbReference>
<dbReference type="InterPro" id="IPR003783">
    <property type="entry name" value="Regulatory_RecX"/>
</dbReference>
<dbReference type="Pfam" id="PF21982">
    <property type="entry name" value="RecX_HTH1"/>
    <property type="match status" value="1"/>
</dbReference>
<comment type="caution">
    <text evidence="8">The sequence shown here is derived from an EMBL/GenBank/DDBJ whole genome shotgun (WGS) entry which is preliminary data.</text>
</comment>
<gene>
    <name evidence="5 8" type="primary">recX</name>
    <name evidence="8" type="ORF">JEOPIN946_01579</name>
</gene>
<accession>A0A6V7RMJ1</accession>
<comment type="similarity">
    <text evidence="2 5">Belongs to the RecX family.</text>
</comment>
<evidence type="ECO:0000256" key="5">
    <source>
        <dbReference type="HAMAP-Rule" id="MF_01114"/>
    </source>
</evidence>
<dbReference type="HAMAP" id="MF_01114">
    <property type="entry name" value="RecX"/>
    <property type="match status" value="1"/>
</dbReference>
<dbReference type="GO" id="GO:0005737">
    <property type="term" value="C:cytoplasm"/>
    <property type="evidence" value="ECO:0007669"/>
    <property type="project" value="UniProtKB-SubCell"/>
</dbReference>
<name>A0A6V7RMJ1_9BACL</name>
<comment type="function">
    <text evidence="5">Modulates RecA activity.</text>
</comment>
<dbReference type="Gene3D" id="1.10.10.10">
    <property type="entry name" value="Winged helix-like DNA-binding domain superfamily/Winged helix DNA-binding domain"/>
    <property type="match status" value="3"/>
</dbReference>
<evidence type="ECO:0000259" key="6">
    <source>
        <dbReference type="Pfam" id="PF02631"/>
    </source>
</evidence>
<dbReference type="Pfam" id="PF02631">
    <property type="entry name" value="RecX_HTH2"/>
    <property type="match status" value="1"/>
</dbReference>
<dbReference type="InterPro" id="IPR053924">
    <property type="entry name" value="RecX_HTH_2nd"/>
</dbReference>